<evidence type="ECO:0000313" key="6">
    <source>
        <dbReference type="Proteomes" id="UP000292260"/>
    </source>
</evidence>
<name>A0A0S2MGW4_BIFLL</name>
<dbReference type="Proteomes" id="UP000292932">
    <property type="component" value="Unassembled WGS sequence"/>
</dbReference>
<evidence type="ECO:0000313" key="1">
    <source>
        <dbReference type="EMBL" id="GHM73056.1"/>
    </source>
</evidence>
<dbReference type="Proteomes" id="UP000291814">
    <property type="component" value="Unassembled WGS sequence"/>
</dbReference>
<dbReference type="Proteomes" id="UP000663812">
    <property type="component" value="Unassembled WGS sequence"/>
</dbReference>
<evidence type="ECO:0000313" key="5">
    <source>
        <dbReference type="Proteomes" id="UP000291814"/>
    </source>
</evidence>
<reference evidence="5 6" key="1">
    <citation type="journal article" date="2018" name="Sci. Rep.">
        <title>Genomic diversity and distribution of Bifidobacterium longum subsp. longum across the human lifespan.</title>
        <authorList>
            <person name="Odamaki T."/>
            <person name="Bottacini F."/>
            <person name="Kato K."/>
            <person name="Mitsuyama E."/>
            <person name="Yoshida K."/>
            <person name="Horigome A."/>
            <person name="Xiao J.Z."/>
            <person name="van Sinderen D."/>
        </authorList>
    </citation>
    <scope>NUCLEOTIDE SEQUENCE [LARGE SCALE GENOMIC DNA]</scope>
    <source>
        <strain evidence="2 6">MCC10043</strain>
        <strain evidence="3 5">MCC10070</strain>
        <strain evidence="4 7">MCC10096</strain>
    </source>
</reference>
<sequence length="162" mass="18415">MYGEKLSVAGFFGSIPDIVSDDGDHQYTIDKKKAYAEYPDTRAIALQDRFGGWIRDDVKMVNDTNADQVTASDQAIREARNRVDGVKDVVPIYVRPDTEDSNTLQNNNTAISNYANNQIAKWVQKGGIDKEWDAYVKKVSEPTLGLDANIEIWQKWYDKYTK</sequence>
<dbReference type="EMBL" id="BNHC01000008">
    <property type="protein sequence ID" value="GHM73056.1"/>
    <property type="molecule type" value="Genomic_DNA"/>
</dbReference>
<accession>A0A0S2MGW4</accession>
<gene>
    <name evidence="1" type="ORF">MCC00316_13460</name>
    <name evidence="2" type="ORF">MCC10043_0410</name>
    <name evidence="3" type="ORF">MCC10070_0402</name>
    <name evidence="4" type="ORF">MCC10096_0428</name>
</gene>
<evidence type="ECO:0000313" key="4">
    <source>
        <dbReference type="EMBL" id="TCF32986.1"/>
    </source>
</evidence>
<reference evidence="1" key="3">
    <citation type="journal article" date="2021" name="Appl. Environ. Microbiol.">
        <title>Novel 3-O-alpha-d-Galactosyl-alpha-l-Arabinofuranosidase for the Assimilation of Gum Arabic Arabinogalactan Protein in Bifidobacterium longum subsp. longum.</title>
        <authorList>
            <person name="Sasaki Y."/>
            <person name="Horigome A."/>
            <person name="Odamaki T."/>
            <person name="Xiao J.Z."/>
            <person name="Ishiwata A."/>
            <person name="Ito Y."/>
            <person name="Kitahara K."/>
            <person name="Fujita K."/>
        </authorList>
    </citation>
    <scope>NUCLEOTIDE SEQUENCE</scope>
    <source>
        <strain evidence="1">MCC00316</strain>
    </source>
</reference>
<evidence type="ECO:0000313" key="2">
    <source>
        <dbReference type="EMBL" id="TCE42087.1"/>
    </source>
</evidence>
<dbReference type="SUPFAM" id="SSF53850">
    <property type="entry name" value="Periplasmic binding protein-like II"/>
    <property type="match status" value="1"/>
</dbReference>
<proteinExistence type="predicted"/>
<dbReference type="AlphaFoldDB" id="A0A0S2MGW4"/>
<dbReference type="Gene3D" id="3.40.190.10">
    <property type="entry name" value="Periplasmic binding protein-like II"/>
    <property type="match status" value="1"/>
</dbReference>
<dbReference type="EMBL" id="SHRR01000005">
    <property type="protein sequence ID" value="TCE87725.1"/>
    <property type="molecule type" value="Genomic_DNA"/>
</dbReference>
<dbReference type="Proteomes" id="UP000292260">
    <property type="component" value="Unassembled WGS sequence"/>
</dbReference>
<comment type="caution">
    <text evidence="4">The sequence shown here is derived from an EMBL/GenBank/DDBJ whole genome shotgun (WGS) entry which is preliminary data.</text>
</comment>
<dbReference type="RefSeq" id="WP_007055205.1">
    <property type="nucleotide sequence ID" value="NZ_BNHA01000001.1"/>
</dbReference>
<reference evidence="4" key="2">
    <citation type="submission" date="2019-02" db="EMBL/GenBank/DDBJ databases">
        <authorList>
            <person name="Odamaki T."/>
        </authorList>
    </citation>
    <scope>NUCLEOTIDE SEQUENCE</scope>
    <source>
        <strain evidence="2">MCC10043</strain>
        <strain evidence="3">MCC10070</strain>
        <strain evidence="4">MCC10096</strain>
    </source>
</reference>
<organism evidence="4 7">
    <name type="scientific">Bifidobacterium longum subsp. longum</name>
    <dbReference type="NCBI Taxonomy" id="1679"/>
    <lineage>
        <taxon>Bacteria</taxon>
        <taxon>Bacillati</taxon>
        <taxon>Actinomycetota</taxon>
        <taxon>Actinomycetes</taxon>
        <taxon>Bifidobacteriales</taxon>
        <taxon>Bifidobacteriaceae</taxon>
        <taxon>Bifidobacterium</taxon>
    </lineage>
</organism>
<dbReference type="EMBL" id="SHSP01000006">
    <property type="protein sequence ID" value="TCF32986.1"/>
    <property type="molecule type" value="Genomic_DNA"/>
</dbReference>
<protein>
    <submittedName>
        <fullName evidence="4">ABC transporter</fullName>
    </submittedName>
</protein>
<dbReference type="EMBL" id="SHQU01000010">
    <property type="protein sequence ID" value="TCE42087.1"/>
    <property type="molecule type" value="Genomic_DNA"/>
</dbReference>
<evidence type="ECO:0000313" key="3">
    <source>
        <dbReference type="EMBL" id="TCE87725.1"/>
    </source>
</evidence>
<evidence type="ECO:0000313" key="7">
    <source>
        <dbReference type="Proteomes" id="UP000292932"/>
    </source>
</evidence>